<keyword evidence="2" id="KW-0378">Hydrolase</keyword>
<protein>
    <submittedName>
        <fullName evidence="6">Xaa-Pro peptidase family protein</fullName>
    </submittedName>
</protein>
<feature type="domain" description="Peptidase M24" evidence="4">
    <location>
        <begin position="142"/>
        <end position="344"/>
    </location>
</feature>
<dbReference type="InterPro" id="IPR000587">
    <property type="entry name" value="Creatinase_N"/>
</dbReference>
<dbReference type="PANTHER" id="PTHR46112">
    <property type="entry name" value="AMINOPEPTIDASE"/>
    <property type="match status" value="1"/>
</dbReference>
<dbReference type="SUPFAM" id="SSF55920">
    <property type="entry name" value="Creatinase/aminopeptidase"/>
    <property type="match status" value="1"/>
</dbReference>
<comment type="caution">
    <text evidence="6">The sequence shown here is derived from an EMBL/GenBank/DDBJ whole genome shotgun (WGS) entry which is preliminary data.</text>
</comment>
<reference evidence="6" key="1">
    <citation type="submission" date="2021-05" db="EMBL/GenBank/DDBJ databases">
        <title>Genomic insights into ecological role and evolution of a novel Thermoplasmata order Candidatus Sysuiplasmatales.</title>
        <authorList>
            <person name="Yuan Y."/>
        </authorList>
    </citation>
    <scope>NUCLEOTIDE SEQUENCE</scope>
    <source>
        <strain evidence="6">TUT19-bin139</strain>
    </source>
</reference>
<gene>
    <name evidence="6" type="ORF">KIY12_05345</name>
</gene>
<dbReference type="Proteomes" id="UP000750197">
    <property type="component" value="Unassembled WGS sequence"/>
</dbReference>
<evidence type="ECO:0000313" key="6">
    <source>
        <dbReference type="EMBL" id="MBX8644133.1"/>
    </source>
</evidence>
<dbReference type="Pfam" id="PF01321">
    <property type="entry name" value="Creatinase_N"/>
    <property type="match status" value="1"/>
</dbReference>
<evidence type="ECO:0000256" key="3">
    <source>
        <dbReference type="RuleBase" id="RU000590"/>
    </source>
</evidence>
<dbReference type="InterPro" id="IPR050659">
    <property type="entry name" value="Peptidase_M24B"/>
</dbReference>
<dbReference type="Gene3D" id="3.40.350.10">
    <property type="entry name" value="Creatinase/prolidase N-terminal domain"/>
    <property type="match status" value="1"/>
</dbReference>
<accession>A0A8J7YNS0</accession>
<dbReference type="GO" id="GO:0016787">
    <property type="term" value="F:hydrolase activity"/>
    <property type="evidence" value="ECO:0007669"/>
    <property type="project" value="UniProtKB-KW"/>
</dbReference>
<evidence type="ECO:0000313" key="7">
    <source>
        <dbReference type="Proteomes" id="UP000750197"/>
    </source>
</evidence>
<dbReference type="Pfam" id="PF00557">
    <property type="entry name" value="Peptidase_M24"/>
    <property type="match status" value="1"/>
</dbReference>
<name>A0A8J7YNS0_9ARCH</name>
<dbReference type="AlphaFoldDB" id="A0A8J7YNS0"/>
<dbReference type="Gene3D" id="3.90.230.10">
    <property type="entry name" value="Creatinase/methionine aminopeptidase superfamily"/>
    <property type="match status" value="1"/>
</dbReference>
<proteinExistence type="inferred from homology"/>
<dbReference type="EMBL" id="JAHEAC010000040">
    <property type="protein sequence ID" value="MBX8644133.1"/>
    <property type="molecule type" value="Genomic_DNA"/>
</dbReference>
<evidence type="ECO:0000259" key="4">
    <source>
        <dbReference type="Pfam" id="PF00557"/>
    </source>
</evidence>
<dbReference type="InterPro" id="IPR001131">
    <property type="entry name" value="Peptidase_M24B_aminopep-P_CS"/>
</dbReference>
<dbReference type="PROSITE" id="PS00491">
    <property type="entry name" value="PROLINE_PEPTIDASE"/>
    <property type="match status" value="1"/>
</dbReference>
<evidence type="ECO:0000256" key="1">
    <source>
        <dbReference type="ARBA" id="ARBA00022723"/>
    </source>
</evidence>
<dbReference type="PANTHER" id="PTHR46112:SF9">
    <property type="entry name" value="XAA-PRO AMINOPEPTIDASE"/>
    <property type="match status" value="1"/>
</dbReference>
<evidence type="ECO:0000259" key="5">
    <source>
        <dbReference type="Pfam" id="PF01321"/>
    </source>
</evidence>
<evidence type="ECO:0000256" key="2">
    <source>
        <dbReference type="ARBA" id="ARBA00022801"/>
    </source>
</evidence>
<dbReference type="SUPFAM" id="SSF53092">
    <property type="entry name" value="Creatinase/prolidase N-terminal domain"/>
    <property type="match status" value="1"/>
</dbReference>
<sequence length="361" mass="39196">MDSRYSRLFKILNGKVEAVVIANGHDNLIDHNFRYFVGAHSGIFEGSAALVSKRGVSVFTSPLEAPALAGLDVNTTVVSNSSDMQSKLAKALSRFDTIGMNFPALTHTSFMTVKRAFRGRIYDCSTEIAKCRAVKDEREIASISKSCRIASRVVERIPEMLAEGVTERELSALISKALYDEGSEAPSFPPIVSFGKTSAIPHYSPGDLRLRKGQFVLTDFGGTYRRYCSDITRTFVYGRADERQKRLYQTVLNAQKAGISAIRSGARESAVDAEARKVIDAGEFKGSFIHSLGHGLGLQVHDGLPTLSPSSSGTLDEGMVVTVEPGAYISGYGGVRIEDDVVVRKSGARVLTDAPRELIEC</sequence>
<organism evidence="6 7">
    <name type="scientific">Candidatus Sysuiplasma superficiale</name>
    <dbReference type="NCBI Taxonomy" id="2823368"/>
    <lineage>
        <taxon>Archaea</taxon>
        <taxon>Methanobacteriati</taxon>
        <taxon>Thermoplasmatota</taxon>
        <taxon>Thermoplasmata</taxon>
        <taxon>Candidatus Sysuiplasmatales</taxon>
        <taxon>Candidatus Sysuiplasmataceae</taxon>
        <taxon>Candidatus Sysuiplasma</taxon>
    </lineage>
</organism>
<dbReference type="InterPro" id="IPR029149">
    <property type="entry name" value="Creatin/AminoP/Spt16_N"/>
</dbReference>
<comment type="similarity">
    <text evidence="3">Belongs to the peptidase M24B family.</text>
</comment>
<keyword evidence="1 3" id="KW-0479">Metal-binding</keyword>
<dbReference type="InterPro" id="IPR036005">
    <property type="entry name" value="Creatinase/aminopeptidase-like"/>
</dbReference>
<dbReference type="InterPro" id="IPR000994">
    <property type="entry name" value="Pept_M24"/>
</dbReference>
<dbReference type="GO" id="GO:0046872">
    <property type="term" value="F:metal ion binding"/>
    <property type="evidence" value="ECO:0007669"/>
    <property type="project" value="UniProtKB-KW"/>
</dbReference>
<feature type="domain" description="Creatinase N-terminal" evidence="5">
    <location>
        <begin position="16"/>
        <end position="134"/>
    </location>
</feature>
<dbReference type="CDD" id="cd01092">
    <property type="entry name" value="APP-like"/>
    <property type="match status" value="1"/>
</dbReference>